<dbReference type="RefSeq" id="WP_305006986.1">
    <property type="nucleotide sequence ID" value="NZ_JAUQSY010000008.1"/>
</dbReference>
<comment type="caution">
    <text evidence="1">The sequence shown here is derived from an EMBL/GenBank/DDBJ whole genome shotgun (WGS) entry which is preliminary data.</text>
</comment>
<evidence type="ECO:0000313" key="2">
    <source>
        <dbReference type="Proteomes" id="UP001176429"/>
    </source>
</evidence>
<dbReference type="EMBL" id="JAUQSY010000008">
    <property type="protein sequence ID" value="MDO7875669.1"/>
    <property type="molecule type" value="Genomic_DNA"/>
</dbReference>
<gene>
    <name evidence="1" type="ORF">Q5H93_13070</name>
</gene>
<protein>
    <submittedName>
        <fullName evidence="1">YdeI/OmpD-associated family protein</fullName>
    </submittedName>
</protein>
<proteinExistence type="predicted"/>
<dbReference type="Proteomes" id="UP001176429">
    <property type="component" value="Unassembled WGS sequence"/>
</dbReference>
<dbReference type="Pfam" id="PF13376">
    <property type="entry name" value="OmdA"/>
    <property type="match status" value="1"/>
</dbReference>
<evidence type="ECO:0000313" key="1">
    <source>
        <dbReference type="EMBL" id="MDO7875669.1"/>
    </source>
</evidence>
<sequence length="186" mass="21205">MQKETLTFYPTSQQHWREWLQQHHETEPAVWVIFHKKQTGQRTLSWSEAVDEALCFGWIDSRAQPIDATQYRQFFSRRKPGGTWSKVNKVKIEQLIATGRMAPAGLASIEKAKQNGSWTLLDEVEELIIPADLARAFGQHPAAASYFQALSRTNKRNLLLKLVLAKRPETRQQRIAEIVGLGGAPK</sequence>
<name>A0ABT9BBM8_9BACT</name>
<reference evidence="1" key="1">
    <citation type="submission" date="2023-07" db="EMBL/GenBank/DDBJ databases">
        <authorList>
            <person name="Kim M.K."/>
        </authorList>
    </citation>
    <scope>NUCLEOTIDE SEQUENCE</scope>
    <source>
        <strain evidence="1">ASUV-10-1</strain>
    </source>
</reference>
<keyword evidence="2" id="KW-1185">Reference proteome</keyword>
<accession>A0ABT9BBM8</accession>
<organism evidence="1 2">
    <name type="scientific">Hymenobacter aranciens</name>
    <dbReference type="NCBI Taxonomy" id="3063996"/>
    <lineage>
        <taxon>Bacteria</taxon>
        <taxon>Pseudomonadati</taxon>
        <taxon>Bacteroidota</taxon>
        <taxon>Cytophagia</taxon>
        <taxon>Cytophagales</taxon>
        <taxon>Hymenobacteraceae</taxon>
        <taxon>Hymenobacter</taxon>
    </lineage>
</organism>